<dbReference type="GO" id="GO:0005524">
    <property type="term" value="F:ATP binding"/>
    <property type="evidence" value="ECO:0007669"/>
    <property type="project" value="UniProtKB-UniRule"/>
</dbReference>
<dbReference type="Proteomes" id="UP000294980">
    <property type="component" value="Unassembled WGS sequence"/>
</dbReference>
<evidence type="ECO:0000259" key="11">
    <source>
        <dbReference type="Pfam" id="PF17946"/>
    </source>
</evidence>
<dbReference type="Pfam" id="PF17946">
    <property type="entry name" value="RecC_C"/>
    <property type="match status" value="1"/>
</dbReference>
<evidence type="ECO:0000256" key="6">
    <source>
        <dbReference type="ARBA" id="ARBA00022839"/>
    </source>
</evidence>
<reference evidence="12 13" key="1">
    <citation type="submission" date="2019-03" db="EMBL/GenBank/DDBJ databases">
        <title>Genomic Encyclopedia of Type Strains, Phase IV (KMG-IV): sequencing the most valuable type-strain genomes for metagenomic binning, comparative biology and taxonomic classification.</title>
        <authorList>
            <person name="Goeker M."/>
        </authorList>
    </citation>
    <scope>NUCLEOTIDE SEQUENCE [LARGE SCALE GENOMIC DNA]</scope>
    <source>
        <strain evidence="12 13">DSM 23344</strain>
    </source>
</reference>
<evidence type="ECO:0000313" key="13">
    <source>
        <dbReference type="Proteomes" id="UP000294980"/>
    </source>
</evidence>
<keyword evidence="2 10" id="KW-0547">Nucleotide-binding</keyword>
<dbReference type="GO" id="GO:0003677">
    <property type="term" value="F:DNA binding"/>
    <property type="evidence" value="ECO:0007669"/>
    <property type="project" value="UniProtKB-UniRule"/>
</dbReference>
<name>A0A4R2KZ49_9GAMM</name>
<dbReference type="Gene3D" id="3.40.50.10930">
    <property type="match status" value="1"/>
</dbReference>
<dbReference type="GO" id="GO:0000724">
    <property type="term" value="P:double-strand break repair via homologous recombination"/>
    <property type="evidence" value="ECO:0007669"/>
    <property type="project" value="UniProtKB-UniRule"/>
</dbReference>
<dbReference type="EMBL" id="SLWX01000004">
    <property type="protein sequence ID" value="TCO76719.1"/>
    <property type="molecule type" value="Genomic_DNA"/>
</dbReference>
<keyword evidence="3 10" id="KW-0227">DNA damage</keyword>
<evidence type="ECO:0000256" key="5">
    <source>
        <dbReference type="ARBA" id="ARBA00022806"/>
    </source>
</evidence>
<keyword evidence="13" id="KW-1185">Reference proteome</keyword>
<evidence type="ECO:0000256" key="2">
    <source>
        <dbReference type="ARBA" id="ARBA00022741"/>
    </source>
</evidence>
<dbReference type="InterPro" id="IPR041500">
    <property type="entry name" value="RecC_C"/>
</dbReference>
<keyword evidence="5 10" id="KW-0347">Helicase</keyword>
<dbReference type="PIRSF" id="PIRSF000980">
    <property type="entry name" value="RecC"/>
    <property type="match status" value="1"/>
</dbReference>
<organism evidence="12 13">
    <name type="scientific">Chromatocurvus halotolerans</name>
    <dbReference type="NCBI Taxonomy" id="1132028"/>
    <lineage>
        <taxon>Bacteria</taxon>
        <taxon>Pseudomonadati</taxon>
        <taxon>Pseudomonadota</taxon>
        <taxon>Gammaproteobacteria</taxon>
        <taxon>Cellvibrionales</taxon>
        <taxon>Halieaceae</taxon>
        <taxon>Chromatocurvus</taxon>
    </lineage>
</organism>
<dbReference type="Gene3D" id="1.10.486.10">
    <property type="entry name" value="PCRA, domain 4"/>
    <property type="match status" value="1"/>
</dbReference>
<dbReference type="Gene3D" id="1.10.10.160">
    <property type="match status" value="1"/>
</dbReference>
<comment type="function">
    <text evidence="10">A helicase/nuclease that prepares dsDNA breaks (DSB) for recombinational DNA repair. Binds to DSBs and unwinds DNA via a highly rapid and processive ATP-dependent bidirectional helicase activity. Unwinds dsDNA until it encounters a Chi (crossover hotspot instigator) sequence from the 3' direction. Cuts ssDNA a few nucleotides 3' to the Chi site. The properties and activities of the enzyme are changed at Chi. The Chi-altered holoenzyme produces a long 3'-ssDNA overhang and facilitates RecA-binding to the ssDNA for homologous DNA recombination and repair. Holoenzyme degrades any linearized DNA that is unable to undergo homologous recombination. In the holoenzyme this subunit recognizes the wild-type Chi sequence, and when added to isolated RecB increases its ATP-dependent helicase processivity.</text>
</comment>
<evidence type="ECO:0000256" key="10">
    <source>
        <dbReference type="HAMAP-Rule" id="MF_01486"/>
    </source>
</evidence>
<comment type="subunit">
    <text evidence="10">Heterotrimer of RecB, RecC and RecD. All subunits contribute to DNA-binding.</text>
</comment>
<evidence type="ECO:0000256" key="4">
    <source>
        <dbReference type="ARBA" id="ARBA00022801"/>
    </source>
</evidence>
<dbReference type="OrthoDB" id="9762834at2"/>
<dbReference type="InterPro" id="IPR027417">
    <property type="entry name" value="P-loop_NTPase"/>
</dbReference>
<sequence>MTDPAPSPHDGLIVLQSNRTEDLLELALGWLNRHPLHPLDRTVFLVQSNGIAQWLKISFGERQGRPGRGICLGTDVMLPARFQWEVYRSVIEAVEGPGVVPATSPYDKTRLRWRLLALLPKALGDPRFAPLAHYLREDDEQRRHYQLAERLADLFDQYQVYRADWLNAWEAGRDVLSLPGNREIPVPAEQCWQPALWRMLGDTLGAELASTHRGAVHRRFLAGAARLEKRPPRLPPRVVVFGISSLPQQVLEVLTALSGVSEVVLCLLNPCQHFWGEIIETREVLRYYHRQQRRRGMPENLHLNPESLHLHAHPLLAAWGKQGRDYLQLLAEYDSTDVQAMASLQQPVDWFQPPSTDFLLGQLQDDILELRPLAETRDTWPAVDTERDLSIRFHRCHSPQRELEVLHDQLLAAFADSASLQPRDIMVMVPDINDYAPSIDAVFGQFGREDARHVPYHVADQQQRHRQPMLVALETLLSLPTLRFRASEILDLLDIPPLRQRFGLGESDLPVLQRWIRGANVRWGLDADQRSELDLPRHDDLHSWRFGLARMLMGYAVGEAAENGDDWAAIVPYDEVAGLDAALVGPLYRLILVLDELRQRLQQPQSAADWGDTLRDMLEMTLEPVSAAEQGMLAQIRSALDAWQSEIEEAGVLEPLSLAVVRESWLERIDEPQLSRSFLMGRVTFATLMPMRAIPFRQIYLLGMNDGAYPRRTDAVDFDLMALREHYRAGDRSRRDDDRYLFLEALLSARERLSISWCGRSVKDNSEQPPSVLVGQLRDHLDKGWRLAPGRPAGELLPAITTEHPLQPFGDGYFRADSALFTYAREWQGLRSEDSTQAGPEPESTALPPWWPEVDVTLAQLSGFLRDPVTALFQQRLSTHVRDDDILAQDEEPFAFEGLDKWQQLDALLQPLGQRLAQGEDVDMPDLLARRVEQRQRAGDYPPVPVGPAVRRTLLQPLPVALESYRDCLAAYPGHLPLTPLVRHELTLPWEGAERCLVLEDTLGDLHVSADRETVARIVLLTSSINRGRDRHWMQILKQWPAHLALQLLYPGAATHLISSGGTLVLRGMPEAQAAERLDRLMGRWLQGMQRPAPTHPELAFAALGQFPDPGPDGWHVDSLLADSRLRASWDKSYEQLCERTPLLVREYPTLEALVQAPGFVAASLELYADVCAWVGVVQEEDQ</sequence>
<comment type="similarity">
    <text evidence="10">Belongs to the RecC family.</text>
</comment>
<dbReference type="PANTHER" id="PTHR30591">
    <property type="entry name" value="RECBCD ENZYME SUBUNIT RECC"/>
    <property type="match status" value="1"/>
</dbReference>
<dbReference type="Gene3D" id="3.40.50.300">
    <property type="entry name" value="P-loop containing nucleotide triphosphate hydrolases"/>
    <property type="match status" value="1"/>
</dbReference>
<dbReference type="InterPro" id="IPR006697">
    <property type="entry name" value="RecC"/>
</dbReference>
<dbReference type="GO" id="GO:0009338">
    <property type="term" value="C:exodeoxyribonuclease V complex"/>
    <property type="evidence" value="ECO:0007669"/>
    <property type="project" value="InterPro"/>
</dbReference>
<feature type="domain" description="RecC C-terminal" evidence="11">
    <location>
        <begin position="855"/>
        <end position="1105"/>
    </location>
</feature>
<dbReference type="InterPro" id="IPR013986">
    <property type="entry name" value="DExx_box_DNA_helicase_dom_sf"/>
</dbReference>
<gene>
    <name evidence="10" type="primary">recC</name>
    <name evidence="12" type="ORF">EV688_104173</name>
</gene>
<keyword evidence="1 10" id="KW-0540">Nuclease</keyword>
<comment type="caution">
    <text evidence="12">The sequence shown here is derived from an EMBL/GenBank/DDBJ whole genome shotgun (WGS) entry which is preliminary data.</text>
</comment>
<dbReference type="GO" id="GO:0003678">
    <property type="term" value="F:DNA helicase activity"/>
    <property type="evidence" value="ECO:0007669"/>
    <property type="project" value="UniProtKB-UniRule"/>
</dbReference>
<dbReference type="InterPro" id="IPR011335">
    <property type="entry name" value="Restrct_endonuc-II-like"/>
</dbReference>
<proteinExistence type="inferred from homology"/>
<accession>A0A4R2KZ49</accession>
<evidence type="ECO:0000256" key="3">
    <source>
        <dbReference type="ARBA" id="ARBA00022763"/>
    </source>
</evidence>
<comment type="miscellaneous">
    <text evidence="10">In the RecBCD complex, RecB has a slow 3'-5' helicase, an exonuclease activity and loads RecA onto ssDNA, RecD has a fast 5'-3' helicase activity, while RecC stimulates the ATPase and processivity of the RecB helicase and contributes to recognition of the Chi site.</text>
</comment>
<dbReference type="NCBIfam" id="TIGR01450">
    <property type="entry name" value="recC"/>
    <property type="match status" value="1"/>
</dbReference>
<evidence type="ECO:0000256" key="9">
    <source>
        <dbReference type="ARBA" id="ARBA00023204"/>
    </source>
</evidence>
<dbReference type="Pfam" id="PF04257">
    <property type="entry name" value="Exonuc_V_gamma"/>
    <property type="match status" value="1"/>
</dbReference>
<keyword evidence="8 10" id="KW-0238">DNA-binding</keyword>
<evidence type="ECO:0000313" key="12">
    <source>
        <dbReference type="EMBL" id="TCO76719.1"/>
    </source>
</evidence>
<evidence type="ECO:0000256" key="1">
    <source>
        <dbReference type="ARBA" id="ARBA00022722"/>
    </source>
</evidence>
<dbReference type="RefSeq" id="WP_117315030.1">
    <property type="nucleotide sequence ID" value="NZ_QQSW01000002.1"/>
</dbReference>
<protein>
    <recommendedName>
        <fullName evidence="10">RecBCD enzyme subunit RecC</fullName>
    </recommendedName>
    <alternativeName>
        <fullName evidence="10">Exonuclease V subunit RecC</fullName>
        <shortName evidence="10">ExoV subunit RecC</shortName>
    </alternativeName>
    <alternativeName>
        <fullName evidence="10">Helicase/nuclease RecBCD subunit RecC</fullName>
    </alternativeName>
</protein>
<keyword evidence="9 10" id="KW-0234">DNA repair</keyword>
<keyword evidence="4 10" id="KW-0378">Hydrolase</keyword>
<evidence type="ECO:0000256" key="7">
    <source>
        <dbReference type="ARBA" id="ARBA00022840"/>
    </source>
</evidence>
<dbReference type="AlphaFoldDB" id="A0A4R2KZ49"/>
<dbReference type="SUPFAM" id="SSF52540">
    <property type="entry name" value="P-loop containing nucleoside triphosphate hydrolases"/>
    <property type="match status" value="2"/>
</dbReference>
<dbReference type="HAMAP" id="MF_01486">
    <property type="entry name" value="RecC"/>
    <property type="match status" value="1"/>
</dbReference>
<evidence type="ECO:0000256" key="8">
    <source>
        <dbReference type="ARBA" id="ARBA00023125"/>
    </source>
</evidence>
<keyword evidence="7 10" id="KW-0067">ATP-binding</keyword>
<dbReference type="SUPFAM" id="SSF52980">
    <property type="entry name" value="Restriction endonuclease-like"/>
    <property type="match status" value="1"/>
</dbReference>
<dbReference type="GO" id="GO:0008854">
    <property type="term" value="F:exodeoxyribonuclease V activity"/>
    <property type="evidence" value="ECO:0007669"/>
    <property type="project" value="InterPro"/>
</dbReference>
<dbReference type="PANTHER" id="PTHR30591:SF1">
    <property type="entry name" value="RECBCD ENZYME SUBUNIT RECC"/>
    <property type="match status" value="1"/>
</dbReference>
<keyword evidence="6 10" id="KW-0269">Exonuclease</keyword>